<sequence>MDSTCEPIDEANSCCLHYPLRMTFLAQWSPNSKTSSVPPHLFPLITAQFRISYQSHSEVIPHETSTLNNYRSSEKVHTEELSSLK</sequence>
<protein>
    <submittedName>
        <fullName evidence="2">Uncharacterized protein</fullName>
    </submittedName>
</protein>
<reference evidence="2 3" key="1">
    <citation type="submission" date="2021-06" db="EMBL/GenBank/DDBJ databases">
        <title>Caerostris darwini draft genome.</title>
        <authorList>
            <person name="Kono N."/>
            <person name="Arakawa K."/>
        </authorList>
    </citation>
    <scope>NUCLEOTIDE SEQUENCE [LARGE SCALE GENOMIC DNA]</scope>
</reference>
<proteinExistence type="predicted"/>
<name>A0AAV4R268_9ARAC</name>
<comment type="caution">
    <text evidence="2">The sequence shown here is derived from an EMBL/GenBank/DDBJ whole genome shotgun (WGS) entry which is preliminary data.</text>
</comment>
<feature type="compositionally biased region" description="Basic and acidic residues" evidence="1">
    <location>
        <begin position="72"/>
        <end position="85"/>
    </location>
</feature>
<gene>
    <name evidence="2" type="ORF">CDAR_239901</name>
</gene>
<accession>A0AAV4R268</accession>
<organism evidence="2 3">
    <name type="scientific">Caerostris darwini</name>
    <dbReference type="NCBI Taxonomy" id="1538125"/>
    <lineage>
        <taxon>Eukaryota</taxon>
        <taxon>Metazoa</taxon>
        <taxon>Ecdysozoa</taxon>
        <taxon>Arthropoda</taxon>
        <taxon>Chelicerata</taxon>
        <taxon>Arachnida</taxon>
        <taxon>Araneae</taxon>
        <taxon>Araneomorphae</taxon>
        <taxon>Entelegynae</taxon>
        <taxon>Araneoidea</taxon>
        <taxon>Araneidae</taxon>
        <taxon>Caerostris</taxon>
    </lineage>
</organism>
<evidence type="ECO:0000313" key="3">
    <source>
        <dbReference type="Proteomes" id="UP001054837"/>
    </source>
</evidence>
<evidence type="ECO:0000256" key="1">
    <source>
        <dbReference type="SAM" id="MobiDB-lite"/>
    </source>
</evidence>
<dbReference type="Proteomes" id="UP001054837">
    <property type="component" value="Unassembled WGS sequence"/>
</dbReference>
<dbReference type="EMBL" id="BPLQ01005361">
    <property type="protein sequence ID" value="GIY14396.1"/>
    <property type="molecule type" value="Genomic_DNA"/>
</dbReference>
<evidence type="ECO:0000313" key="2">
    <source>
        <dbReference type="EMBL" id="GIY14396.1"/>
    </source>
</evidence>
<dbReference type="AlphaFoldDB" id="A0AAV4R268"/>
<feature type="region of interest" description="Disordered" evidence="1">
    <location>
        <begin position="64"/>
        <end position="85"/>
    </location>
</feature>
<keyword evidence="3" id="KW-1185">Reference proteome</keyword>